<sequence>MNNQIKFLGILGSVLFTLNGCIEHRADEKFSRSRTKNNPEEEKFIQDADYKTFHIYEGTIPCEDCDEIEQRLVVKGDTAGIFRLTETYKNATEDGDATIVCSGQWKKIKTNSKEILILSQGGISDSVRRMEYEFRSKEIVQLSLDENRFSNTAAYRLKMVRKSK</sequence>
<dbReference type="Pfam" id="PF04170">
    <property type="entry name" value="NlpE"/>
    <property type="match status" value="1"/>
</dbReference>
<dbReference type="InterPro" id="IPR007298">
    <property type="entry name" value="Cu-R_lipoprotein_NlpE"/>
</dbReference>
<organism evidence="1 2">
    <name type="scientific">Fluviicola taffensis (strain DSM 16823 / NCIMB 13979 / RW262)</name>
    <dbReference type="NCBI Taxonomy" id="755732"/>
    <lineage>
        <taxon>Bacteria</taxon>
        <taxon>Pseudomonadati</taxon>
        <taxon>Bacteroidota</taxon>
        <taxon>Flavobacteriia</taxon>
        <taxon>Flavobacteriales</taxon>
        <taxon>Crocinitomicaceae</taxon>
        <taxon>Fluviicola</taxon>
    </lineage>
</organism>
<dbReference type="HOGENOM" id="CLU_1616585_0_0_10"/>
<gene>
    <name evidence="1" type="ordered locus">Fluta_1480</name>
</gene>
<dbReference type="RefSeq" id="WP_013686245.1">
    <property type="nucleotide sequence ID" value="NC_015321.1"/>
</dbReference>
<evidence type="ECO:0008006" key="3">
    <source>
        <dbReference type="Google" id="ProtNLM"/>
    </source>
</evidence>
<proteinExistence type="predicted"/>
<dbReference type="AlphaFoldDB" id="F2IEF0"/>
<dbReference type="eggNOG" id="COG3015">
    <property type="taxonomic scope" value="Bacteria"/>
</dbReference>
<evidence type="ECO:0000313" key="2">
    <source>
        <dbReference type="Proteomes" id="UP000007463"/>
    </source>
</evidence>
<dbReference type="Proteomes" id="UP000007463">
    <property type="component" value="Chromosome"/>
</dbReference>
<accession>F2IEF0</accession>
<dbReference type="EMBL" id="CP002542">
    <property type="protein sequence ID" value="AEA43474.1"/>
    <property type="molecule type" value="Genomic_DNA"/>
</dbReference>
<evidence type="ECO:0000313" key="1">
    <source>
        <dbReference type="EMBL" id="AEA43474.1"/>
    </source>
</evidence>
<keyword evidence="2" id="KW-1185">Reference proteome</keyword>
<protein>
    <recommendedName>
        <fullName evidence="3">Lipoprotein</fullName>
    </recommendedName>
</protein>
<reference evidence="1 2" key="1">
    <citation type="journal article" date="2011" name="Stand. Genomic Sci.">
        <title>Complete genome sequence of the gliding freshwater bacterium Fluviicola taffensis type strain (RW262).</title>
        <authorList>
            <person name="Woyke T."/>
            <person name="Chertkov O."/>
            <person name="Lapidus A."/>
            <person name="Nolan M."/>
            <person name="Lucas S."/>
            <person name="Del Rio T.G."/>
            <person name="Tice H."/>
            <person name="Cheng J.F."/>
            <person name="Tapia R."/>
            <person name="Han C."/>
            <person name="Goodwin L."/>
            <person name="Pitluck S."/>
            <person name="Liolios K."/>
            <person name="Pagani I."/>
            <person name="Ivanova N."/>
            <person name="Huntemann M."/>
            <person name="Mavromatis K."/>
            <person name="Mikhailova N."/>
            <person name="Pati A."/>
            <person name="Chen A."/>
            <person name="Palaniappan K."/>
            <person name="Land M."/>
            <person name="Hauser L."/>
            <person name="Brambilla E.M."/>
            <person name="Rohde M."/>
            <person name="Mwirichia R."/>
            <person name="Sikorski J."/>
            <person name="Tindall B.J."/>
            <person name="Goker M."/>
            <person name="Bristow J."/>
            <person name="Eisen J.A."/>
            <person name="Markowitz V."/>
            <person name="Hugenholtz P."/>
            <person name="Klenk H.P."/>
            <person name="Kyrpides N.C."/>
        </authorList>
    </citation>
    <scope>NUCLEOTIDE SEQUENCE [LARGE SCALE GENOMIC DNA]</scope>
    <source>
        <strain evidence="2">DSM 16823 / RW262 / RW262</strain>
    </source>
</reference>
<dbReference type="STRING" id="755732.Fluta_1480"/>
<dbReference type="OrthoDB" id="5348860at2"/>
<dbReference type="KEGG" id="fte:Fluta_1480"/>
<reference evidence="2" key="2">
    <citation type="submission" date="2011-02" db="EMBL/GenBank/DDBJ databases">
        <title>The complete genome of Fluviicola taffensis DSM 16823.</title>
        <authorList>
            <consortium name="US DOE Joint Genome Institute (JGI-PGF)"/>
            <person name="Lucas S."/>
            <person name="Copeland A."/>
            <person name="Lapidus A."/>
            <person name="Bruce D."/>
            <person name="Goodwin L."/>
            <person name="Pitluck S."/>
            <person name="Kyrpides N."/>
            <person name="Mavromatis K."/>
            <person name="Ivanova N."/>
            <person name="Mikhailova N."/>
            <person name="Pagani I."/>
            <person name="Chertkov O."/>
            <person name="Detter J.C."/>
            <person name="Han C."/>
            <person name="Tapia R."/>
            <person name="Land M."/>
            <person name="Hauser L."/>
            <person name="Markowitz V."/>
            <person name="Cheng J.-F."/>
            <person name="Hugenholtz P."/>
            <person name="Woyke T."/>
            <person name="Wu D."/>
            <person name="Tindall B."/>
            <person name="Pomrenke H.G."/>
            <person name="Brambilla E."/>
            <person name="Klenk H.-P."/>
            <person name="Eisen J.A."/>
        </authorList>
    </citation>
    <scope>NUCLEOTIDE SEQUENCE [LARGE SCALE GENOMIC DNA]</scope>
    <source>
        <strain evidence="2">DSM 16823 / RW262 / RW262</strain>
    </source>
</reference>
<name>F2IEF0_FLUTR</name>
<dbReference type="Gene3D" id="2.40.128.640">
    <property type="match status" value="1"/>
</dbReference>